<dbReference type="RefSeq" id="WP_097791982.1">
    <property type="nucleotide sequence ID" value="NZ_NOUV01000010.1"/>
</dbReference>
<proteinExistence type="predicted"/>
<evidence type="ECO:0000313" key="2">
    <source>
        <dbReference type="Proteomes" id="UP000220904"/>
    </source>
</evidence>
<protein>
    <submittedName>
        <fullName evidence="1">Uncharacterized protein</fullName>
    </submittedName>
</protein>
<name>A0A2A7B7T7_9FIRM</name>
<dbReference type="PROSITE" id="PS51257">
    <property type="entry name" value="PROKAR_LIPOPROTEIN"/>
    <property type="match status" value="1"/>
</dbReference>
<dbReference type="Proteomes" id="UP000220904">
    <property type="component" value="Unassembled WGS sequence"/>
</dbReference>
<reference evidence="1 2" key="1">
    <citation type="journal article" date="2017" name="Front. Microbiol.">
        <title>New Insights into the Diversity of the Genus Faecalibacterium.</title>
        <authorList>
            <person name="Benevides L."/>
            <person name="Burman S."/>
            <person name="Martin R."/>
            <person name="Robert V."/>
            <person name="Thomas M."/>
            <person name="Miquel S."/>
            <person name="Chain F."/>
            <person name="Sokol H."/>
            <person name="Bermudez-Humaran L.G."/>
            <person name="Morrison M."/>
            <person name="Langella P."/>
            <person name="Azevedo V.A."/>
            <person name="Chatel J.M."/>
            <person name="Soares S."/>
        </authorList>
    </citation>
    <scope>NUCLEOTIDE SEQUENCE [LARGE SCALE GENOMIC DNA]</scope>
    <source>
        <strain evidence="1 2">AHMP21</strain>
    </source>
</reference>
<dbReference type="EMBL" id="NOUV01000010">
    <property type="protein sequence ID" value="PDX87405.1"/>
    <property type="molecule type" value="Genomic_DNA"/>
</dbReference>
<gene>
    <name evidence="1" type="ORF">CHR60_04880</name>
</gene>
<accession>A0A2A7B7T7</accession>
<organism evidence="1 2">
    <name type="scientific">Faecalibacterium prausnitzii</name>
    <dbReference type="NCBI Taxonomy" id="853"/>
    <lineage>
        <taxon>Bacteria</taxon>
        <taxon>Bacillati</taxon>
        <taxon>Bacillota</taxon>
        <taxon>Clostridia</taxon>
        <taxon>Eubacteriales</taxon>
        <taxon>Oscillospiraceae</taxon>
        <taxon>Faecalibacterium</taxon>
    </lineage>
</organism>
<sequence length="142" mass="15890">MDERNVSRRSFLKGIGSTLLVSAVIGMTGCGKKSQPKTKTKEELLAGDWYSFYTKPALSIYDDGTYTMYGDYGTGHWAIVNEDQLKLTDFYGETHIMRLVDVDESKLTLGPTEADIADGADPDARLVMYHTYEEAEQNQSEN</sequence>
<dbReference type="OrthoDB" id="192868at2"/>
<evidence type="ECO:0000313" key="1">
    <source>
        <dbReference type="EMBL" id="PDX87405.1"/>
    </source>
</evidence>
<dbReference type="AlphaFoldDB" id="A0A2A7B7T7"/>
<comment type="caution">
    <text evidence="1">The sequence shown here is derived from an EMBL/GenBank/DDBJ whole genome shotgun (WGS) entry which is preliminary data.</text>
</comment>